<gene>
    <name evidence="2" type="ORF">MSj_03464</name>
</gene>
<reference evidence="2 3" key="1">
    <citation type="journal article" date="2018" name="Front. Microbiol.">
        <title>Adaptation of the Freshwater Bloom-Forming Cyanobacterium Microcystis aeruginosa to Brackish Water Is Driven by Recent Horizontal Transfer of Sucrose Genes.</title>
        <authorList>
            <person name="Tanabe Y."/>
            <person name="Hodoki Y."/>
            <person name="Sano T."/>
            <person name="Tada K."/>
            <person name="Watanabe M.M."/>
        </authorList>
    </citation>
    <scope>NUCLEOTIDE SEQUENCE [LARGE SCALE GENOMIC DNA]</scope>
    <source>
        <strain evidence="2 3">Sj</strain>
    </source>
</reference>
<feature type="compositionally biased region" description="Basic residues" evidence="1">
    <location>
        <begin position="33"/>
        <end position="48"/>
    </location>
</feature>
<comment type="caution">
    <text evidence="2">The sequence shown here is derived from an EMBL/GenBank/DDBJ whole genome shotgun (WGS) entry which is preliminary data.</text>
</comment>
<dbReference type="AlphaFoldDB" id="A0A2Z6UTB0"/>
<evidence type="ECO:0000256" key="1">
    <source>
        <dbReference type="SAM" id="MobiDB-lite"/>
    </source>
</evidence>
<dbReference type="Proteomes" id="UP000248272">
    <property type="component" value="Unassembled WGS sequence"/>
</dbReference>
<evidence type="ECO:0000313" key="3">
    <source>
        <dbReference type="Proteomes" id="UP000248272"/>
    </source>
</evidence>
<evidence type="ECO:0000313" key="2">
    <source>
        <dbReference type="EMBL" id="GBL11954.1"/>
    </source>
</evidence>
<name>A0A2Z6UTB0_MICAE</name>
<dbReference type="EMBL" id="BDSG01000105">
    <property type="protein sequence ID" value="GBL11954.1"/>
    <property type="molecule type" value="Genomic_DNA"/>
</dbReference>
<feature type="region of interest" description="Disordered" evidence="1">
    <location>
        <begin position="28"/>
        <end position="51"/>
    </location>
</feature>
<proteinExistence type="predicted"/>
<accession>A0A2Z6UTB0</accession>
<organism evidence="2 3">
    <name type="scientific">Microcystis aeruginosa Sj</name>
    <dbReference type="NCBI Taxonomy" id="1979544"/>
    <lineage>
        <taxon>Bacteria</taxon>
        <taxon>Bacillati</taxon>
        <taxon>Cyanobacteriota</taxon>
        <taxon>Cyanophyceae</taxon>
        <taxon>Oscillatoriophycideae</taxon>
        <taxon>Chroococcales</taxon>
        <taxon>Microcystaceae</taxon>
        <taxon>Microcystis</taxon>
    </lineage>
</organism>
<protein>
    <submittedName>
        <fullName evidence="2">Uncharacterized protein</fullName>
    </submittedName>
</protein>
<sequence length="109" mass="11893">MRHRVAGDIEAGERHRSVRGGIVQVAHEDSVGRRRHRVASHVHVHRHARNDGRRAASIENDTADHIAHGVARDVNVVHAALAETDDARVCAADRVVADDDVGDCSVAHR</sequence>